<comment type="caution">
    <text evidence="1">The sequence shown here is derived from an EMBL/GenBank/DDBJ whole genome shotgun (WGS) entry which is preliminary data.</text>
</comment>
<protein>
    <submittedName>
        <fullName evidence="1">DEAD_2 protein</fullName>
    </submittedName>
</protein>
<sequence length="71" mass="7979">KLVAGGKRILSRLSLRNVVPARFIRPRLTAARSTVLFSATLNPRHYYADLLGLPANTAWIDVESPFHHDQL</sequence>
<feature type="non-terminal residue" evidence="1">
    <location>
        <position position="71"/>
    </location>
</feature>
<organism evidence="1 2">
    <name type="scientific">Pseudomonas syringae pv. japonica str. M301072</name>
    <dbReference type="NCBI Taxonomy" id="629262"/>
    <lineage>
        <taxon>Bacteria</taxon>
        <taxon>Pseudomonadati</taxon>
        <taxon>Pseudomonadota</taxon>
        <taxon>Gammaproteobacteria</taxon>
        <taxon>Pseudomonadales</taxon>
        <taxon>Pseudomonadaceae</taxon>
        <taxon>Pseudomonas</taxon>
        <taxon>Pseudomonas syringae</taxon>
    </lineage>
</organism>
<dbReference type="Gene3D" id="3.40.50.300">
    <property type="entry name" value="P-loop containing nucleotide triphosphate hydrolases"/>
    <property type="match status" value="1"/>
</dbReference>
<accession>F3FXA1</accession>
<dbReference type="Proteomes" id="UP000004471">
    <property type="component" value="Unassembled WGS sequence"/>
</dbReference>
<evidence type="ECO:0000313" key="2">
    <source>
        <dbReference type="Proteomes" id="UP000004471"/>
    </source>
</evidence>
<reference evidence="1 2" key="1">
    <citation type="journal article" date="2011" name="PLoS Pathog.">
        <title>Dynamic evolution of pathogenicity revealed by sequencing and comparative genomics of 19 Pseudomonas syringae isolates.</title>
        <authorList>
            <person name="Baltrus D.A."/>
            <person name="Nishimura M.T."/>
            <person name="Romanchuk A."/>
            <person name="Chang J.H."/>
            <person name="Mukhtar M.S."/>
            <person name="Cherkis K."/>
            <person name="Roach J."/>
            <person name="Grant S.R."/>
            <person name="Jones C.D."/>
            <person name="Dangl J.L."/>
        </authorList>
    </citation>
    <scope>NUCLEOTIDE SEQUENCE [LARGE SCALE GENOMIC DNA]</scope>
    <source>
        <strain evidence="2">M301072PT</strain>
    </source>
</reference>
<evidence type="ECO:0000313" key="1">
    <source>
        <dbReference type="EMBL" id="EGH34843.1"/>
    </source>
</evidence>
<gene>
    <name evidence="1" type="ORF">PSYJA_40075</name>
</gene>
<proteinExistence type="predicted"/>
<dbReference type="AlphaFoldDB" id="F3FXA1"/>
<name>F3FXA1_PSESX</name>
<feature type="non-terminal residue" evidence="1">
    <location>
        <position position="1"/>
    </location>
</feature>
<dbReference type="EMBL" id="AEAH01002953">
    <property type="protein sequence ID" value="EGH34843.1"/>
    <property type="molecule type" value="Genomic_DNA"/>
</dbReference>
<dbReference type="InterPro" id="IPR027417">
    <property type="entry name" value="P-loop_NTPase"/>
</dbReference>